<protein>
    <submittedName>
        <fullName evidence="1">Uncharacterized protein</fullName>
    </submittedName>
</protein>
<dbReference type="AlphaFoldDB" id="X1NJI4"/>
<reference evidence="1" key="1">
    <citation type="journal article" date="2014" name="Front. Microbiol.">
        <title>High frequency of phylogenetically diverse reductive dehalogenase-homologous genes in deep subseafloor sedimentary metagenomes.</title>
        <authorList>
            <person name="Kawai M."/>
            <person name="Futagami T."/>
            <person name="Toyoda A."/>
            <person name="Takaki Y."/>
            <person name="Nishi S."/>
            <person name="Hori S."/>
            <person name="Arai W."/>
            <person name="Tsubouchi T."/>
            <person name="Morono Y."/>
            <person name="Uchiyama I."/>
            <person name="Ito T."/>
            <person name="Fujiyama A."/>
            <person name="Inagaki F."/>
            <person name="Takami H."/>
        </authorList>
    </citation>
    <scope>NUCLEOTIDE SEQUENCE</scope>
    <source>
        <strain evidence="1">Expedition CK06-06</strain>
    </source>
</reference>
<name>X1NJI4_9ZZZZ</name>
<dbReference type="EMBL" id="BARV01020920">
    <property type="protein sequence ID" value="GAI18849.1"/>
    <property type="molecule type" value="Genomic_DNA"/>
</dbReference>
<comment type="caution">
    <text evidence="1">The sequence shown here is derived from an EMBL/GenBank/DDBJ whole genome shotgun (WGS) entry which is preliminary data.</text>
</comment>
<proteinExistence type="predicted"/>
<organism evidence="1">
    <name type="scientific">marine sediment metagenome</name>
    <dbReference type="NCBI Taxonomy" id="412755"/>
    <lineage>
        <taxon>unclassified sequences</taxon>
        <taxon>metagenomes</taxon>
        <taxon>ecological metagenomes</taxon>
    </lineage>
</organism>
<accession>X1NJI4</accession>
<feature type="non-terminal residue" evidence="1">
    <location>
        <position position="1"/>
    </location>
</feature>
<gene>
    <name evidence="1" type="ORF">S06H3_34789</name>
</gene>
<sequence>ARKMKDLFTRIIPLIQQAVKNHFISQRGYAGAWQRLSPEYASWKEANYPGRLILQLRRNLINAATQKGAYGNITEISNKSFEYGVDLTKIPYARVHDMGGRAGRGRRSQMPKREFMFLDKKEVDNVGHEAARFVWDENVAARGAVGGGTLPWGGLAGVRRIVGM</sequence>
<evidence type="ECO:0000313" key="1">
    <source>
        <dbReference type="EMBL" id="GAI18849.1"/>
    </source>
</evidence>